<proteinExistence type="predicted"/>
<sequence>QKYCACNLEIKPTRKDTCPDRTIRGQQIHNRSYKVSKTRSAQVNWLKECDKFFGFNTNFNKNFDLTLCLACNSKHDQAKSLYSQSTNNPSDKSELDSETETDDLNELKVKLIIDAKKNSPPGKLLDTDTDTITDEISDDENMTKKS</sequence>
<feature type="compositionally biased region" description="Acidic residues" evidence="1">
    <location>
        <begin position="127"/>
        <end position="140"/>
    </location>
</feature>
<name>A0A9N9PHM7_9GLOM</name>
<organism evidence="2 3">
    <name type="scientific">Dentiscutata erythropus</name>
    <dbReference type="NCBI Taxonomy" id="1348616"/>
    <lineage>
        <taxon>Eukaryota</taxon>
        <taxon>Fungi</taxon>
        <taxon>Fungi incertae sedis</taxon>
        <taxon>Mucoromycota</taxon>
        <taxon>Glomeromycotina</taxon>
        <taxon>Glomeromycetes</taxon>
        <taxon>Diversisporales</taxon>
        <taxon>Gigasporaceae</taxon>
        <taxon>Dentiscutata</taxon>
    </lineage>
</organism>
<keyword evidence="3" id="KW-1185">Reference proteome</keyword>
<dbReference type="Proteomes" id="UP000789405">
    <property type="component" value="Unassembled WGS sequence"/>
</dbReference>
<feature type="compositionally biased region" description="Polar residues" evidence="1">
    <location>
        <begin position="80"/>
        <end position="90"/>
    </location>
</feature>
<evidence type="ECO:0000313" key="2">
    <source>
        <dbReference type="EMBL" id="CAG8821569.1"/>
    </source>
</evidence>
<evidence type="ECO:0000256" key="1">
    <source>
        <dbReference type="SAM" id="MobiDB-lite"/>
    </source>
</evidence>
<feature type="region of interest" description="Disordered" evidence="1">
    <location>
        <begin position="117"/>
        <end position="146"/>
    </location>
</feature>
<evidence type="ECO:0000313" key="3">
    <source>
        <dbReference type="Proteomes" id="UP000789405"/>
    </source>
</evidence>
<accession>A0A9N9PHM7</accession>
<comment type="caution">
    <text evidence="2">The sequence shown here is derived from an EMBL/GenBank/DDBJ whole genome shotgun (WGS) entry which is preliminary data.</text>
</comment>
<dbReference type="AlphaFoldDB" id="A0A9N9PHM7"/>
<gene>
    <name evidence="2" type="ORF">DERYTH_LOCUS27146</name>
</gene>
<reference evidence="2" key="1">
    <citation type="submission" date="2021-06" db="EMBL/GenBank/DDBJ databases">
        <authorList>
            <person name="Kallberg Y."/>
            <person name="Tangrot J."/>
            <person name="Rosling A."/>
        </authorList>
    </citation>
    <scope>NUCLEOTIDE SEQUENCE</scope>
    <source>
        <strain evidence="2">MA453B</strain>
    </source>
</reference>
<feature type="non-terminal residue" evidence="2">
    <location>
        <position position="1"/>
    </location>
</feature>
<protein>
    <submittedName>
        <fullName evidence="2">5160_t:CDS:1</fullName>
    </submittedName>
</protein>
<feature type="non-terminal residue" evidence="2">
    <location>
        <position position="146"/>
    </location>
</feature>
<feature type="region of interest" description="Disordered" evidence="1">
    <location>
        <begin position="79"/>
        <end position="101"/>
    </location>
</feature>
<dbReference type="EMBL" id="CAJVPY010060901">
    <property type="protein sequence ID" value="CAG8821569.1"/>
    <property type="molecule type" value="Genomic_DNA"/>
</dbReference>